<reference evidence="4 5" key="1">
    <citation type="journal article" date="2011" name="J. Bacteriol.">
        <title>Genome sequence of the ethanol-producing Zymomonas mobilis subsp. mobilis lectotype strain ATCC 10988.</title>
        <authorList>
            <person name="Pappas K.M."/>
            <person name="Kouvelis V.N."/>
            <person name="Saunders E."/>
            <person name="Brettin T.S."/>
            <person name="Bruce D."/>
            <person name="Detter C."/>
            <person name="Balakireva M."/>
            <person name="Han C.S."/>
            <person name="Savvakis G."/>
            <person name="Kyrpides N.C."/>
            <person name="Typas M.A."/>
        </authorList>
    </citation>
    <scope>NUCLEOTIDE SEQUENCE [LARGE SCALE GENOMIC DNA]</scope>
    <source>
        <strain evidence="5">ATCC 10988 / DSM 424 / CCUG 17860 / LMG 404 / NCIMB 8938 / NRRL B-806 / ZM1</strain>
    </source>
</reference>
<dbReference type="SUPFAM" id="SSF141868">
    <property type="entry name" value="EAL domain-like"/>
    <property type="match status" value="1"/>
</dbReference>
<dbReference type="SMART" id="SM00267">
    <property type="entry name" value="GGDEF"/>
    <property type="match status" value="1"/>
</dbReference>
<dbReference type="SUPFAM" id="SSF55073">
    <property type="entry name" value="Nucleotide cyclase"/>
    <property type="match status" value="1"/>
</dbReference>
<evidence type="ECO:0000313" key="4">
    <source>
        <dbReference type="EMBL" id="AEH62773.1"/>
    </source>
</evidence>
<evidence type="ECO:0000313" key="5">
    <source>
        <dbReference type="Proteomes" id="UP000001494"/>
    </source>
</evidence>
<accession>A0A0H3G6N3</accession>
<keyword evidence="1" id="KW-1133">Transmembrane helix</keyword>
<evidence type="ECO:0000259" key="2">
    <source>
        <dbReference type="PROSITE" id="PS50883"/>
    </source>
</evidence>
<organism evidence="4 5">
    <name type="scientific">Zymomonas mobilis subsp. mobilis (strain ATCC 10988 / DSM 424 / LMG 404 / NCIMB 8938 / NRRL B-806 / ZM1)</name>
    <dbReference type="NCBI Taxonomy" id="555217"/>
    <lineage>
        <taxon>Bacteria</taxon>
        <taxon>Pseudomonadati</taxon>
        <taxon>Pseudomonadota</taxon>
        <taxon>Alphaproteobacteria</taxon>
        <taxon>Sphingomonadales</taxon>
        <taxon>Zymomonadaceae</taxon>
        <taxon>Zymomonas</taxon>
    </lineage>
</organism>
<feature type="transmembrane region" description="Helical" evidence="1">
    <location>
        <begin position="58"/>
        <end position="77"/>
    </location>
</feature>
<feature type="transmembrane region" description="Helical" evidence="1">
    <location>
        <begin position="83"/>
        <end position="104"/>
    </location>
</feature>
<dbReference type="HOGENOM" id="CLU_000445_70_49_5"/>
<gene>
    <name evidence="4" type="ordered locus">Zmob_0938</name>
</gene>
<dbReference type="CDD" id="cd01948">
    <property type="entry name" value="EAL"/>
    <property type="match status" value="1"/>
</dbReference>
<sequence>MLTKNKAVKHGRRYFPRQKTVLLYRLRHRLKNYFIQLGILKNHASNIRYCKFNIKFQTILTLSLMFTFISVNNYSLLKILINYFHKSNLIIIVLAVSFCSMLLFGHHCRKHKNKTSLPPNPTNLFRFLAQLIFVIFITIPVCLYTNADRNSIFNDIIFPFIPTIIFGFFCIYRLKISSFIVFFTSQFIYFLNLFHFIPPKFSAFLEDIEFFFCNAILLYLFEAYHLSSWFSSQKKDKTESPPLPLLTIEKEIEQQASCYDSTTGLANRRQFFADLQAVNSPYRDDSIPFSIGIIDIDGFKRINEIYGHDIGDFILDKIGHRLYLALRHKALVYRIGNDEFGFILPGDKESTILNQEIASILETISHPISARNNQIVISCSAGCARSYFGTANSTQQIFEHADYALYYAKEQGGQGQIVVFDVNHELKLKELALIERALEKADFDKEFFIQFQPIIDSRNGGIITFESLARWDSPGLGRIAPDKFIQVAEQTGAIIRLTPILFKKALNEAKKWPHSIKLSFNLSAHDISHEKQINLLLDILKQSNIDPERIEFELTETAVMHNFAAAFDNVKKLQAVGASIALDDFGTGYSSLSHLQNFPLNKIKIDRSFVTNLEYNNRNYKIIKSIIILCREIGLDCVAEGVEDKEKVDLLAHLGVYLIQGYYYSSPLSAESAQVYIRNRPRV</sequence>
<dbReference type="EMBL" id="CP002850">
    <property type="protein sequence ID" value="AEH62773.1"/>
    <property type="molecule type" value="Genomic_DNA"/>
</dbReference>
<keyword evidence="1" id="KW-0472">Membrane</keyword>
<feature type="domain" description="EAL" evidence="2">
    <location>
        <begin position="431"/>
        <end position="681"/>
    </location>
</feature>
<dbReference type="AlphaFoldDB" id="A0A0H3G6N3"/>
<dbReference type="SMART" id="SM00052">
    <property type="entry name" value="EAL"/>
    <property type="match status" value="1"/>
</dbReference>
<evidence type="ECO:0000259" key="3">
    <source>
        <dbReference type="PROSITE" id="PS50887"/>
    </source>
</evidence>
<dbReference type="InterPro" id="IPR001633">
    <property type="entry name" value="EAL_dom"/>
</dbReference>
<dbReference type="CDD" id="cd01949">
    <property type="entry name" value="GGDEF"/>
    <property type="match status" value="1"/>
</dbReference>
<dbReference type="InterPro" id="IPR000160">
    <property type="entry name" value="GGDEF_dom"/>
</dbReference>
<name>A0A0H3G6N3_ZYMMA</name>
<dbReference type="Gene3D" id="3.30.70.270">
    <property type="match status" value="1"/>
</dbReference>
<dbReference type="Pfam" id="PF00990">
    <property type="entry name" value="GGDEF"/>
    <property type="match status" value="1"/>
</dbReference>
<evidence type="ECO:0000256" key="1">
    <source>
        <dbReference type="SAM" id="Phobius"/>
    </source>
</evidence>
<feature type="transmembrane region" description="Helical" evidence="1">
    <location>
        <begin position="152"/>
        <end position="172"/>
    </location>
</feature>
<dbReference type="OrthoDB" id="23692at2"/>
<protein>
    <submittedName>
        <fullName evidence="4">Diguanylate cyclase/phosphodiesterase</fullName>
    </submittedName>
</protein>
<dbReference type="KEGG" id="zmm:Zmob_0938"/>
<dbReference type="Gene3D" id="3.20.20.450">
    <property type="entry name" value="EAL domain"/>
    <property type="match status" value="1"/>
</dbReference>
<dbReference type="InterPro" id="IPR052155">
    <property type="entry name" value="Biofilm_reg_signaling"/>
</dbReference>
<dbReference type="PROSITE" id="PS50883">
    <property type="entry name" value="EAL"/>
    <property type="match status" value="1"/>
</dbReference>
<dbReference type="InterPro" id="IPR043128">
    <property type="entry name" value="Rev_trsase/Diguanyl_cyclase"/>
</dbReference>
<keyword evidence="1" id="KW-0812">Transmembrane</keyword>
<dbReference type="InterPro" id="IPR035919">
    <property type="entry name" value="EAL_sf"/>
</dbReference>
<dbReference type="PANTHER" id="PTHR44757:SF2">
    <property type="entry name" value="BIOFILM ARCHITECTURE MAINTENANCE PROTEIN MBAA"/>
    <property type="match status" value="1"/>
</dbReference>
<feature type="domain" description="GGDEF" evidence="3">
    <location>
        <begin position="287"/>
        <end position="422"/>
    </location>
</feature>
<dbReference type="Proteomes" id="UP000001494">
    <property type="component" value="Chromosome"/>
</dbReference>
<dbReference type="NCBIfam" id="TIGR00254">
    <property type="entry name" value="GGDEF"/>
    <property type="match status" value="1"/>
</dbReference>
<feature type="transmembrane region" description="Helical" evidence="1">
    <location>
        <begin position="179"/>
        <end position="197"/>
    </location>
</feature>
<proteinExistence type="predicted"/>
<dbReference type="Pfam" id="PF00563">
    <property type="entry name" value="EAL"/>
    <property type="match status" value="1"/>
</dbReference>
<dbReference type="PROSITE" id="PS50887">
    <property type="entry name" value="GGDEF"/>
    <property type="match status" value="1"/>
</dbReference>
<feature type="transmembrane region" description="Helical" evidence="1">
    <location>
        <begin position="124"/>
        <end position="146"/>
    </location>
</feature>
<dbReference type="InterPro" id="IPR029787">
    <property type="entry name" value="Nucleotide_cyclase"/>
</dbReference>
<dbReference type="eggNOG" id="COG5001">
    <property type="taxonomic scope" value="Bacteria"/>
</dbReference>
<dbReference type="PANTHER" id="PTHR44757">
    <property type="entry name" value="DIGUANYLATE CYCLASE DGCP"/>
    <property type="match status" value="1"/>
</dbReference>